<comment type="similarity">
    <text evidence="2">Belongs to the autoinducer-2 exporter (AI-2E) (TC 2.A.86) family.</text>
</comment>
<dbReference type="Proteomes" id="UP000243688">
    <property type="component" value="Unassembled WGS sequence"/>
</dbReference>
<keyword evidence="5 6" id="KW-0472">Membrane</keyword>
<comment type="caution">
    <text evidence="7">The sequence shown here is derived from an EMBL/GenBank/DDBJ whole genome shotgun (WGS) entry which is preliminary data.</text>
</comment>
<evidence type="ECO:0000313" key="7">
    <source>
        <dbReference type="EMBL" id="PDO09253.1"/>
    </source>
</evidence>
<organism evidence="7 8">
    <name type="scientific">Candidatus Reconcilbacillus cellulovorans</name>
    <dbReference type="NCBI Taxonomy" id="1906605"/>
    <lineage>
        <taxon>Bacteria</taxon>
        <taxon>Bacillati</taxon>
        <taxon>Bacillota</taxon>
        <taxon>Bacilli</taxon>
        <taxon>Bacillales</taxon>
        <taxon>Paenibacillaceae</taxon>
        <taxon>Candidatus Reconcilbacillus</taxon>
    </lineage>
</organism>
<evidence type="ECO:0000313" key="8">
    <source>
        <dbReference type="Proteomes" id="UP000243688"/>
    </source>
</evidence>
<dbReference type="PANTHER" id="PTHR21716:SF15">
    <property type="entry name" value="TRANSPORT PROTEIN YRRI-RELATED"/>
    <property type="match status" value="1"/>
</dbReference>
<accession>A0A2A6DWY8</accession>
<proteinExistence type="inferred from homology"/>
<dbReference type="Pfam" id="PF01594">
    <property type="entry name" value="AI-2E_transport"/>
    <property type="match status" value="1"/>
</dbReference>
<protein>
    <submittedName>
        <fullName evidence="7">AI-2E family transporter</fullName>
    </submittedName>
</protein>
<evidence type="ECO:0000256" key="6">
    <source>
        <dbReference type="SAM" id="Phobius"/>
    </source>
</evidence>
<comment type="subcellular location">
    <subcellularLocation>
        <location evidence="1">Membrane</location>
        <topology evidence="1">Multi-pass membrane protein</topology>
    </subcellularLocation>
</comment>
<sequence length="354" mass="38893">MDALFRSRLFRTLVYVLLVLFALDLLVRIRPILVWVFGFVKAVLAPFAAAMIVSYLLHPVVNLLSRRNVPRPAAVLLIYAAFVTTAAVALTRLVPVFVYQLRELNEHLPDLTFRAQSVLDGVRDERMPEAVRRAFDRAAGRLESALSERLADLASRLMGTVNWLFAASIVPFLAFYMLKDVRAIERAVFAFVPRSKRKQFLRLVGEIDAALGRYVRGQLVVCMIVATLAYIGYRAIGLPYALLLAGFVGIFNIIPYLGPFFGAIPALVVASTVSFKTMLFVVLINSACHLLESNWISPQIVGKSLHLHPLVILLAVLAGGELAGPIGMVLAVPVVAAGKVVLSHIGPIVRRNVT</sequence>
<feature type="transmembrane region" description="Helical" evidence="6">
    <location>
        <begin position="34"/>
        <end position="57"/>
    </location>
</feature>
<dbReference type="GO" id="GO:0055085">
    <property type="term" value="P:transmembrane transport"/>
    <property type="evidence" value="ECO:0007669"/>
    <property type="project" value="TreeGrafter"/>
</dbReference>
<feature type="transmembrane region" description="Helical" evidence="6">
    <location>
        <begin position="12"/>
        <end position="27"/>
    </location>
</feature>
<evidence type="ECO:0000256" key="4">
    <source>
        <dbReference type="ARBA" id="ARBA00022989"/>
    </source>
</evidence>
<evidence type="ECO:0000256" key="1">
    <source>
        <dbReference type="ARBA" id="ARBA00004141"/>
    </source>
</evidence>
<keyword evidence="4 6" id="KW-1133">Transmembrane helix</keyword>
<evidence type="ECO:0000256" key="3">
    <source>
        <dbReference type="ARBA" id="ARBA00022692"/>
    </source>
</evidence>
<dbReference type="GO" id="GO:0016020">
    <property type="term" value="C:membrane"/>
    <property type="evidence" value="ECO:0007669"/>
    <property type="project" value="UniProtKB-SubCell"/>
</dbReference>
<evidence type="ECO:0000256" key="2">
    <source>
        <dbReference type="ARBA" id="ARBA00009773"/>
    </source>
</evidence>
<feature type="transmembrane region" description="Helical" evidence="6">
    <location>
        <begin position="264"/>
        <end position="288"/>
    </location>
</feature>
<dbReference type="InterPro" id="IPR002549">
    <property type="entry name" value="AI-2E-like"/>
</dbReference>
<dbReference type="EMBL" id="MOXJ01000051">
    <property type="protein sequence ID" value="PDO09253.1"/>
    <property type="molecule type" value="Genomic_DNA"/>
</dbReference>
<feature type="transmembrane region" description="Helical" evidence="6">
    <location>
        <begin position="214"/>
        <end position="233"/>
    </location>
</feature>
<feature type="transmembrane region" description="Helical" evidence="6">
    <location>
        <begin position="157"/>
        <end position="178"/>
    </location>
</feature>
<evidence type="ECO:0000256" key="5">
    <source>
        <dbReference type="ARBA" id="ARBA00023136"/>
    </source>
</evidence>
<dbReference type="PANTHER" id="PTHR21716">
    <property type="entry name" value="TRANSMEMBRANE PROTEIN"/>
    <property type="match status" value="1"/>
</dbReference>
<dbReference type="AlphaFoldDB" id="A0A2A6DWY8"/>
<name>A0A2A6DWY8_9BACL</name>
<feature type="transmembrane region" description="Helical" evidence="6">
    <location>
        <begin position="77"/>
        <end position="99"/>
    </location>
</feature>
<gene>
    <name evidence="7" type="ORF">BLM47_13555</name>
</gene>
<keyword evidence="3 6" id="KW-0812">Transmembrane</keyword>
<reference evidence="7 8" key="1">
    <citation type="submission" date="2016-12" db="EMBL/GenBank/DDBJ databases">
        <title>Candidatus Reconcilibacillus cellulovorans genome.</title>
        <authorList>
            <person name="Kolinko S."/>
            <person name="Wu Y.-W."/>
            <person name="Tachea F."/>
            <person name="Denzel E."/>
            <person name="Hiras J."/>
            <person name="Baecker N."/>
            <person name="Chan L.J."/>
            <person name="Eichorst S.A."/>
            <person name="Frey D."/>
            <person name="Adams P.D."/>
            <person name="Pray T."/>
            <person name="Tanjore D."/>
            <person name="Petzold C.J."/>
            <person name="Gladden J.M."/>
            <person name="Simmons B.A."/>
            <person name="Singer S.W."/>
        </authorList>
    </citation>
    <scope>NUCLEOTIDE SEQUENCE [LARGE SCALE GENOMIC DNA]</scope>
    <source>
        <strain evidence="7">JTherm</strain>
    </source>
</reference>